<evidence type="ECO:0000313" key="3">
    <source>
        <dbReference type="Proteomes" id="UP000315115"/>
    </source>
</evidence>
<organism evidence="2 3">
    <name type="scientific">Vibrio rotiferianus</name>
    <dbReference type="NCBI Taxonomy" id="190895"/>
    <lineage>
        <taxon>Bacteria</taxon>
        <taxon>Pseudomonadati</taxon>
        <taxon>Pseudomonadota</taxon>
        <taxon>Gammaproteobacteria</taxon>
        <taxon>Vibrionales</taxon>
        <taxon>Vibrionaceae</taxon>
        <taxon>Vibrio</taxon>
    </lineage>
</organism>
<dbReference type="Proteomes" id="UP000315115">
    <property type="component" value="Plasmid pAM7"/>
</dbReference>
<protein>
    <submittedName>
        <fullName evidence="2">Uncharacterized protein</fullName>
    </submittedName>
</protein>
<geneLocation type="plasmid" evidence="3">
    <name>pam7 dna</name>
</geneLocation>
<keyword evidence="1" id="KW-0472">Membrane</keyword>
<gene>
    <name evidence="2" type="ORF">VroAM7_49730</name>
</gene>
<feature type="transmembrane region" description="Helical" evidence="1">
    <location>
        <begin position="20"/>
        <end position="42"/>
    </location>
</feature>
<proteinExistence type="predicted"/>
<dbReference type="EMBL" id="AP019800">
    <property type="protein sequence ID" value="BBL92320.1"/>
    <property type="molecule type" value="Genomic_DNA"/>
</dbReference>
<evidence type="ECO:0000313" key="2">
    <source>
        <dbReference type="EMBL" id="BBL92320.1"/>
    </source>
</evidence>
<reference evidence="3" key="1">
    <citation type="submission" date="2019-07" db="EMBL/GenBank/DDBJ databases">
        <title>Complete Genome Sequences of Vibrion rotiferianus strain AM7.</title>
        <authorList>
            <person name="Miyazaki K."/>
            <person name="Wiseschart A."/>
            <person name="Pootanakit K."/>
            <person name="Ishimori K."/>
            <person name="Kitahara K."/>
        </authorList>
    </citation>
    <scope>NUCLEOTIDE SEQUENCE [LARGE SCALE GENOMIC DNA]</scope>
    <source>
        <strain evidence="3">AM7</strain>
        <plasmid evidence="3">pam7 dna</plasmid>
    </source>
</reference>
<dbReference type="AlphaFoldDB" id="A0A510IJD4"/>
<keyword evidence="2" id="KW-0614">Plasmid</keyword>
<name>A0A510IJD4_9VIBR</name>
<keyword evidence="1" id="KW-0812">Transmembrane</keyword>
<sequence length="59" mass="6890">MVLEVLLRIMTAIFTLRTIYFSLGVFFGCLLTINFNGVYFTVASFQRWFVDLAKWVFGL</sequence>
<accession>A0A510IJD4</accession>
<evidence type="ECO:0000256" key="1">
    <source>
        <dbReference type="SAM" id="Phobius"/>
    </source>
</evidence>
<keyword evidence="1" id="KW-1133">Transmembrane helix</keyword>